<protein>
    <submittedName>
        <fullName evidence="3">Uncharacterized protein</fullName>
    </submittedName>
</protein>
<dbReference type="OrthoDB" id="3235759at2759"/>
<accession>A0A1X6MZ65</accession>
<feature type="region of interest" description="Disordered" evidence="2">
    <location>
        <begin position="1"/>
        <end position="26"/>
    </location>
</feature>
<reference evidence="3 4" key="1">
    <citation type="submission" date="2017-04" db="EMBL/GenBank/DDBJ databases">
        <title>Genome Sequence of the Model Brown-Rot Fungus Postia placenta SB12.</title>
        <authorList>
            <consortium name="DOE Joint Genome Institute"/>
            <person name="Gaskell J."/>
            <person name="Kersten P."/>
            <person name="Larrondo L.F."/>
            <person name="Canessa P."/>
            <person name="Martinez D."/>
            <person name="Hibbett D."/>
            <person name="Schmoll M."/>
            <person name="Kubicek C.P."/>
            <person name="Martinez A.T."/>
            <person name="Yadav J."/>
            <person name="Master E."/>
            <person name="Magnuson J.K."/>
            <person name="James T."/>
            <person name="Yaver D."/>
            <person name="Berka R."/>
            <person name="Labutti K."/>
            <person name="Lipzen A."/>
            <person name="Aerts A."/>
            <person name="Barry K."/>
            <person name="Henrissat B."/>
            <person name="Blanchette R."/>
            <person name="Grigoriev I."/>
            <person name="Cullen D."/>
        </authorList>
    </citation>
    <scope>NUCLEOTIDE SEQUENCE [LARGE SCALE GENOMIC DNA]</scope>
    <source>
        <strain evidence="3 4">MAD-698-R-SB12</strain>
    </source>
</reference>
<dbReference type="Proteomes" id="UP000194127">
    <property type="component" value="Unassembled WGS sequence"/>
</dbReference>
<sequence length="274" mass="30441">MSPPASSSSPKSPVLNRDPLLAGMSSAPTEVTSGVAATITAMKGSLGDLSTMFDNISEQTKRMEQMGGHVETAQSINGVRKRMHAHGQKHANQIQEIKDLLQEVLQKDVIEHLSRLIEADISSQIDDLVKKEVEQLLPDCLPKELQDEVASYKQQLAEVERNLHNSESRRFNAQLRTSRMTDPLHTIYKKDGSVSDGFPKDLGGLFQLDDETAKILMKEYDLADISESRERNVNRFMQFCGVTYQLVPSSPGVRSPTKSRVPVVIERAGTPAQW</sequence>
<name>A0A1X6MZ65_9APHY</name>
<feature type="compositionally biased region" description="Low complexity" evidence="2">
    <location>
        <begin position="1"/>
        <end position="13"/>
    </location>
</feature>
<dbReference type="RefSeq" id="XP_024338458.1">
    <property type="nucleotide sequence ID" value="XM_024480926.1"/>
</dbReference>
<organism evidence="3 4">
    <name type="scientific">Postia placenta MAD-698-R-SB12</name>
    <dbReference type="NCBI Taxonomy" id="670580"/>
    <lineage>
        <taxon>Eukaryota</taxon>
        <taxon>Fungi</taxon>
        <taxon>Dikarya</taxon>
        <taxon>Basidiomycota</taxon>
        <taxon>Agaricomycotina</taxon>
        <taxon>Agaricomycetes</taxon>
        <taxon>Polyporales</taxon>
        <taxon>Adustoporiaceae</taxon>
        <taxon>Rhodonia</taxon>
    </lineage>
</organism>
<evidence type="ECO:0000256" key="1">
    <source>
        <dbReference type="SAM" id="Coils"/>
    </source>
</evidence>
<feature type="coiled-coil region" evidence="1">
    <location>
        <begin position="142"/>
        <end position="169"/>
    </location>
</feature>
<gene>
    <name evidence="3" type="ORF">POSPLADRAFT_1057435</name>
</gene>
<keyword evidence="1" id="KW-0175">Coiled coil</keyword>
<dbReference type="EMBL" id="KZ110598">
    <property type="protein sequence ID" value="OSX61664.1"/>
    <property type="molecule type" value="Genomic_DNA"/>
</dbReference>
<dbReference type="AlphaFoldDB" id="A0A1X6MZ65"/>
<keyword evidence="4" id="KW-1185">Reference proteome</keyword>
<proteinExistence type="predicted"/>
<evidence type="ECO:0000256" key="2">
    <source>
        <dbReference type="SAM" id="MobiDB-lite"/>
    </source>
</evidence>
<dbReference type="GeneID" id="36325876"/>
<evidence type="ECO:0000313" key="3">
    <source>
        <dbReference type="EMBL" id="OSX61664.1"/>
    </source>
</evidence>
<dbReference type="STRING" id="670580.A0A1X6MZ65"/>
<evidence type="ECO:0000313" key="4">
    <source>
        <dbReference type="Proteomes" id="UP000194127"/>
    </source>
</evidence>